<dbReference type="PANTHER" id="PTHR48090">
    <property type="entry name" value="UNDECAPRENYL-PHOSPHATE 4-DEOXY-4-FORMAMIDO-L-ARABINOSE TRANSFERASE-RELATED"/>
    <property type="match status" value="1"/>
</dbReference>
<evidence type="ECO:0000313" key="10">
    <source>
        <dbReference type="EMBL" id="SMF14453.1"/>
    </source>
</evidence>
<dbReference type="PANTHER" id="PTHR48090:SF3">
    <property type="entry name" value="UNDECAPRENYL-PHOSPHATE 4-DEOXY-4-FORMAMIDO-L-ARABINOSE TRANSFERASE"/>
    <property type="match status" value="1"/>
</dbReference>
<dbReference type="CDD" id="cd04179">
    <property type="entry name" value="DPM_DPG-synthase_like"/>
    <property type="match status" value="1"/>
</dbReference>
<proteinExistence type="predicted"/>
<dbReference type="FunFam" id="3.90.550.10:FF:000170">
    <property type="entry name" value="Dolichol-phosphate mannosyltransferase"/>
    <property type="match status" value="1"/>
</dbReference>
<keyword evidence="2 10" id="KW-0328">Glycosyltransferase</keyword>
<dbReference type="InterPro" id="IPR050256">
    <property type="entry name" value="Glycosyltransferase_2"/>
</dbReference>
<keyword evidence="3 10" id="KW-0808">Transferase</keyword>
<keyword evidence="4" id="KW-0812">Transmembrane</keyword>
<accession>A0A1Y6BKW8</accession>
<evidence type="ECO:0000256" key="6">
    <source>
        <dbReference type="ARBA" id="ARBA00022989"/>
    </source>
</evidence>
<gene>
    <name evidence="10" type="ORF">SAMN05428998_105266</name>
</gene>
<keyword evidence="11" id="KW-1185">Reference proteome</keyword>
<evidence type="ECO:0000256" key="3">
    <source>
        <dbReference type="ARBA" id="ARBA00022679"/>
    </source>
</evidence>
<feature type="domain" description="Glycosyltransferase 2-like" evidence="9">
    <location>
        <begin position="20"/>
        <end position="184"/>
    </location>
</feature>
<protein>
    <submittedName>
        <fullName evidence="10">Dolichol-phosphate mannosyltransferase</fullName>
    </submittedName>
</protein>
<dbReference type="InterPro" id="IPR029044">
    <property type="entry name" value="Nucleotide-diphossugar_trans"/>
</dbReference>
<dbReference type="InterPro" id="IPR001173">
    <property type="entry name" value="Glyco_trans_2-like"/>
</dbReference>
<dbReference type="AlphaFoldDB" id="A0A1Y6BKW8"/>
<evidence type="ECO:0000313" key="11">
    <source>
        <dbReference type="Proteomes" id="UP000192917"/>
    </source>
</evidence>
<name>A0A1Y6BKW8_9PROT</name>
<dbReference type="GO" id="GO:0009103">
    <property type="term" value="P:lipopolysaccharide biosynthetic process"/>
    <property type="evidence" value="ECO:0007669"/>
    <property type="project" value="UniProtKB-KW"/>
</dbReference>
<dbReference type="GO" id="GO:0005886">
    <property type="term" value="C:plasma membrane"/>
    <property type="evidence" value="ECO:0007669"/>
    <property type="project" value="TreeGrafter"/>
</dbReference>
<keyword evidence="6" id="KW-1133">Transmembrane helix</keyword>
<reference evidence="10 11" key="1">
    <citation type="submission" date="2017-04" db="EMBL/GenBank/DDBJ databases">
        <authorList>
            <person name="Afonso C.L."/>
            <person name="Miller P.J."/>
            <person name="Scott M.A."/>
            <person name="Spackman E."/>
            <person name="Goraichik I."/>
            <person name="Dimitrov K.M."/>
            <person name="Suarez D.L."/>
            <person name="Swayne D.E."/>
        </authorList>
    </citation>
    <scope>NUCLEOTIDE SEQUENCE [LARGE SCALE GENOMIC DNA]</scope>
    <source>
        <strain evidence="10 11">USBA 355</strain>
    </source>
</reference>
<evidence type="ECO:0000256" key="1">
    <source>
        <dbReference type="ARBA" id="ARBA00022475"/>
    </source>
</evidence>
<evidence type="ECO:0000256" key="8">
    <source>
        <dbReference type="SAM" id="MobiDB-lite"/>
    </source>
</evidence>
<keyword evidence="5" id="KW-0448">Lipopolysaccharide biosynthesis</keyword>
<dbReference type="STRING" id="560819.SAMN05428998_105266"/>
<dbReference type="Gene3D" id="3.90.550.10">
    <property type="entry name" value="Spore Coat Polysaccharide Biosynthesis Protein SpsA, Chain A"/>
    <property type="match status" value="1"/>
</dbReference>
<feature type="region of interest" description="Disordered" evidence="8">
    <location>
        <begin position="254"/>
        <end position="275"/>
    </location>
</feature>
<evidence type="ECO:0000256" key="5">
    <source>
        <dbReference type="ARBA" id="ARBA00022985"/>
    </source>
</evidence>
<evidence type="ECO:0000259" key="9">
    <source>
        <dbReference type="Pfam" id="PF00535"/>
    </source>
</evidence>
<keyword evidence="7" id="KW-0472">Membrane</keyword>
<dbReference type="Pfam" id="PF00535">
    <property type="entry name" value="Glycos_transf_2"/>
    <property type="match status" value="1"/>
</dbReference>
<dbReference type="EMBL" id="FWZX01000005">
    <property type="protein sequence ID" value="SMF14453.1"/>
    <property type="molecule type" value="Genomic_DNA"/>
</dbReference>
<dbReference type="Proteomes" id="UP000192917">
    <property type="component" value="Unassembled WGS sequence"/>
</dbReference>
<evidence type="ECO:0000256" key="7">
    <source>
        <dbReference type="ARBA" id="ARBA00023136"/>
    </source>
</evidence>
<dbReference type="RefSeq" id="WP_085122346.1">
    <property type="nucleotide sequence ID" value="NZ_FWZX01000005.1"/>
</dbReference>
<evidence type="ECO:0000256" key="2">
    <source>
        <dbReference type="ARBA" id="ARBA00022676"/>
    </source>
</evidence>
<dbReference type="SUPFAM" id="SSF53448">
    <property type="entry name" value="Nucleotide-diphospho-sugar transferases"/>
    <property type="match status" value="1"/>
</dbReference>
<sequence length="275" mass="29595">MPSAPPSPRAAPSPVEAFAVVVPAHNEAENVGPLIEEIFAGTAAFPPREVIFVDDGSSDATAAEVLKAAGRHPEVVLVRHNGRFGQSAGVRSGAEAATAPWIVTLDGDGQNDPADIPALIAEVEGAVAAGRPLPALVAGLRRKRRDTLSKRLASRFANGLRSRLLGDNCPDTGCGLKLIRRDVLLGLPYFNALHRFLPALVQIHGWPMAMAPVNHRPRERGTTKYTNWQRGLVGLFDLFGVLWLKKRTRRPEPGRITVERAEPAAADRMTGAQTR</sequence>
<organism evidence="10 11">
    <name type="scientific">Tistlia consotensis USBA 355</name>
    <dbReference type="NCBI Taxonomy" id="560819"/>
    <lineage>
        <taxon>Bacteria</taxon>
        <taxon>Pseudomonadati</taxon>
        <taxon>Pseudomonadota</taxon>
        <taxon>Alphaproteobacteria</taxon>
        <taxon>Rhodospirillales</taxon>
        <taxon>Rhodovibrionaceae</taxon>
        <taxon>Tistlia</taxon>
    </lineage>
</organism>
<keyword evidence="1" id="KW-1003">Cell membrane</keyword>
<evidence type="ECO:0000256" key="4">
    <source>
        <dbReference type="ARBA" id="ARBA00022692"/>
    </source>
</evidence>
<dbReference type="GO" id="GO:0099621">
    <property type="term" value="F:undecaprenyl-phosphate 4-deoxy-4-formamido-L-arabinose transferase activity"/>
    <property type="evidence" value="ECO:0007669"/>
    <property type="project" value="TreeGrafter"/>
</dbReference>